<keyword evidence="4 6" id="KW-1133">Transmembrane helix</keyword>
<accession>A0A1I9Q734</accession>
<proteinExistence type="evidence at transcript level"/>
<evidence type="ECO:0000256" key="6">
    <source>
        <dbReference type="SAM" id="Phobius"/>
    </source>
</evidence>
<evidence type="ECO:0000256" key="4">
    <source>
        <dbReference type="ARBA" id="ARBA00022989"/>
    </source>
</evidence>
<dbReference type="Pfam" id="PF04133">
    <property type="entry name" value="Vps55"/>
    <property type="match status" value="1"/>
</dbReference>
<dbReference type="EMBL" id="KX517886">
    <property type="protein sequence ID" value="AOR51710.1"/>
    <property type="molecule type" value="mRNA"/>
</dbReference>
<dbReference type="InterPro" id="IPR007262">
    <property type="entry name" value="Vps55/LEPROT"/>
</dbReference>
<protein>
    <submittedName>
        <fullName evidence="7">Vacuolar protein sorting 55</fullName>
    </submittedName>
</protein>
<gene>
    <name evidence="7" type="primary">VPS55</name>
</gene>
<reference evidence="7" key="1">
    <citation type="journal article" date="2016" name="Microb. Cell Fact.">
        <title>Regulation of carotenogenesis in the red yeast Xanthophyllomyces dendrorhous: the role of the transcriptional co-repressor complex Cyc8-Tup1 involved in catabolic repression.</title>
        <authorList>
            <person name="Cordova P."/>
            <person name="Alcaino J."/>
            <person name="Bravo N."/>
            <person name="Barahona S."/>
            <person name="Sepulveda D."/>
            <person name="Fernandez-Lobato M."/>
            <person name="Baeza M."/>
            <person name="Cifuentes V."/>
        </authorList>
    </citation>
    <scope>NUCLEOTIDE SEQUENCE</scope>
    <source>
        <strain evidence="7">UCD 67-385</strain>
    </source>
</reference>
<evidence type="ECO:0000256" key="5">
    <source>
        <dbReference type="ARBA" id="ARBA00023136"/>
    </source>
</evidence>
<comment type="similarity">
    <text evidence="2">Belongs to the OB-RGRP/VPS55 family.</text>
</comment>
<dbReference type="PANTHER" id="PTHR12050">
    <property type="entry name" value="LEPTIN RECEPTOR-RELATED"/>
    <property type="match status" value="1"/>
</dbReference>
<dbReference type="AlphaFoldDB" id="A0A1I9Q734"/>
<keyword evidence="5 6" id="KW-0472">Membrane</keyword>
<evidence type="ECO:0000313" key="7">
    <source>
        <dbReference type="EMBL" id="AOR51710.1"/>
    </source>
</evidence>
<sequence>MTAGLKTVVFLAFILAIGFLLVILSCALWSNWLPLVVAVTFLLAPVPNSICTRCAGADDFSTEYNSAYKDFGHFLTSMIVVSAFSLPLIMAHTGLIAPAACWMSMTGGALVYGTILVFSGVFAPTEDEY</sequence>
<evidence type="ECO:0000256" key="1">
    <source>
        <dbReference type="ARBA" id="ARBA00004141"/>
    </source>
</evidence>
<evidence type="ECO:0000256" key="3">
    <source>
        <dbReference type="ARBA" id="ARBA00022692"/>
    </source>
</evidence>
<dbReference type="PROSITE" id="PS51257">
    <property type="entry name" value="PROKAR_LIPOPROTEIN"/>
    <property type="match status" value="1"/>
</dbReference>
<dbReference type="GO" id="GO:0034424">
    <property type="term" value="C:Vps55/Vps68 complex"/>
    <property type="evidence" value="ECO:0007669"/>
    <property type="project" value="TreeGrafter"/>
</dbReference>
<dbReference type="GO" id="GO:0032511">
    <property type="term" value="P:late endosome to vacuole transport via multivesicular body sorting pathway"/>
    <property type="evidence" value="ECO:0007669"/>
    <property type="project" value="TreeGrafter"/>
</dbReference>
<feature type="transmembrane region" description="Helical" evidence="6">
    <location>
        <begin position="7"/>
        <end position="30"/>
    </location>
</feature>
<feature type="transmembrane region" description="Helical" evidence="6">
    <location>
        <begin position="102"/>
        <end position="123"/>
    </location>
</feature>
<organism evidence="7">
    <name type="scientific">Phaffia rhodozyma</name>
    <name type="common">Yeast</name>
    <name type="synonym">Xanthophyllomyces dendrorhous</name>
    <dbReference type="NCBI Taxonomy" id="264483"/>
    <lineage>
        <taxon>Eukaryota</taxon>
        <taxon>Fungi</taxon>
        <taxon>Dikarya</taxon>
        <taxon>Basidiomycota</taxon>
        <taxon>Agaricomycotina</taxon>
        <taxon>Tremellomycetes</taxon>
        <taxon>Cystofilobasidiales</taxon>
        <taxon>Mrakiaceae</taxon>
        <taxon>Phaffia</taxon>
    </lineage>
</organism>
<name>A0A1I9Q734_PHARH</name>
<keyword evidence="3 6" id="KW-0812">Transmembrane</keyword>
<comment type="subcellular location">
    <subcellularLocation>
        <location evidence="1">Membrane</location>
        <topology evidence="1">Multi-pass membrane protein</topology>
    </subcellularLocation>
</comment>
<feature type="transmembrane region" description="Helical" evidence="6">
    <location>
        <begin position="71"/>
        <end position="90"/>
    </location>
</feature>
<evidence type="ECO:0000256" key="2">
    <source>
        <dbReference type="ARBA" id="ARBA00005645"/>
    </source>
</evidence>
<dbReference type="PANTHER" id="PTHR12050:SF0">
    <property type="entry name" value="RH04491P"/>
    <property type="match status" value="1"/>
</dbReference>